<feature type="domain" description="SAM-dependent methyltransferase TRM5/TYW2-type" evidence="9">
    <location>
        <begin position="116"/>
        <end position="410"/>
    </location>
</feature>
<organism evidence="10 11">
    <name type="scientific">Genlisea aurea</name>
    <dbReference type="NCBI Taxonomy" id="192259"/>
    <lineage>
        <taxon>Eukaryota</taxon>
        <taxon>Viridiplantae</taxon>
        <taxon>Streptophyta</taxon>
        <taxon>Embryophyta</taxon>
        <taxon>Tracheophyta</taxon>
        <taxon>Spermatophyta</taxon>
        <taxon>Magnoliopsida</taxon>
        <taxon>eudicotyledons</taxon>
        <taxon>Gunneridae</taxon>
        <taxon>Pentapetalae</taxon>
        <taxon>asterids</taxon>
        <taxon>lamiids</taxon>
        <taxon>Lamiales</taxon>
        <taxon>Lentibulariaceae</taxon>
        <taxon>Genlisea</taxon>
    </lineage>
</organism>
<evidence type="ECO:0000256" key="6">
    <source>
        <dbReference type="ARBA" id="ARBA00022694"/>
    </source>
</evidence>
<dbReference type="InterPro" id="IPR029063">
    <property type="entry name" value="SAM-dependent_MTases_sf"/>
</dbReference>
<comment type="similarity">
    <text evidence="1">Belongs to the class I-like SAM-binding methyltransferase superfamily. TRM5/TYW2 family.</text>
</comment>
<evidence type="ECO:0000313" key="10">
    <source>
        <dbReference type="EMBL" id="EPS70888.1"/>
    </source>
</evidence>
<dbReference type="FunFam" id="3.30.300.110:FF:000004">
    <property type="entry name" value="tRNA (guanine(37)-N1)-methyltransferase"/>
    <property type="match status" value="1"/>
</dbReference>
<keyword evidence="7" id="KW-0496">Mitochondrion</keyword>
<dbReference type="PANTHER" id="PTHR23245">
    <property type="entry name" value="TRNA METHYLTRANSFERASE"/>
    <property type="match status" value="1"/>
</dbReference>
<dbReference type="PROSITE" id="PS51684">
    <property type="entry name" value="SAM_MT_TRM5_TYW2"/>
    <property type="match status" value="1"/>
</dbReference>
<comment type="caution">
    <text evidence="10">The sequence shown here is derived from an EMBL/GenBank/DDBJ whole genome shotgun (WGS) entry which is preliminary data.</text>
</comment>
<dbReference type="EMBL" id="AUSU01001489">
    <property type="protein sequence ID" value="EPS70888.1"/>
    <property type="molecule type" value="Genomic_DNA"/>
</dbReference>
<evidence type="ECO:0000256" key="2">
    <source>
        <dbReference type="ARBA" id="ARBA00022490"/>
    </source>
</evidence>
<evidence type="ECO:0000256" key="7">
    <source>
        <dbReference type="ARBA" id="ARBA00023128"/>
    </source>
</evidence>
<dbReference type="InterPro" id="IPR025792">
    <property type="entry name" value="tRNA_Gua_MeTrfase_euk"/>
</dbReference>
<evidence type="ECO:0000256" key="1">
    <source>
        <dbReference type="ARBA" id="ARBA00009775"/>
    </source>
</evidence>
<keyword evidence="3" id="KW-0489">Methyltransferase</keyword>
<evidence type="ECO:0000313" key="11">
    <source>
        <dbReference type="Proteomes" id="UP000015453"/>
    </source>
</evidence>
<keyword evidence="6" id="KW-0819">tRNA processing</keyword>
<evidence type="ECO:0000256" key="8">
    <source>
        <dbReference type="ARBA" id="ARBA00023242"/>
    </source>
</evidence>
<dbReference type="InterPro" id="IPR056744">
    <property type="entry name" value="TRM5/TYW2-like_N"/>
</dbReference>
<feature type="non-terminal residue" evidence="10">
    <location>
        <position position="1"/>
    </location>
</feature>
<dbReference type="CDD" id="cd02440">
    <property type="entry name" value="AdoMet_MTases"/>
    <property type="match status" value="1"/>
</dbReference>
<proteinExistence type="inferred from homology"/>
<feature type="non-terminal residue" evidence="10">
    <location>
        <position position="410"/>
    </location>
</feature>
<protein>
    <recommendedName>
        <fullName evidence="9">SAM-dependent methyltransferase TRM5/TYW2-type domain-containing protein</fullName>
    </recommendedName>
</protein>
<keyword evidence="4" id="KW-0808">Transferase</keyword>
<dbReference type="Pfam" id="PF25133">
    <property type="entry name" value="TYW2_N_2"/>
    <property type="match status" value="1"/>
</dbReference>
<dbReference type="Pfam" id="PF02475">
    <property type="entry name" value="TRM5-TYW2_MTfase"/>
    <property type="match status" value="1"/>
</dbReference>
<keyword evidence="11" id="KW-1185">Reference proteome</keyword>
<keyword evidence="8" id="KW-0539">Nucleus</keyword>
<dbReference type="PANTHER" id="PTHR23245:SF36">
    <property type="entry name" value="TRNA (GUANINE(37)-N1)-METHYLTRANSFERASE"/>
    <property type="match status" value="1"/>
</dbReference>
<dbReference type="Gene3D" id="3.40.50.150">
    <property type="entry name" value="Vaccinia Virus protein VP39"/>
    <property type="match status" value="1"/>
</dbReference>
<sequence length="410" mass="46229">LDVKNFVVNLSVWALRVPRERCNLVCRVLNGYMFNMPRVKPVKEDPESAKNRLILLSENVQKGNLSEIPCSKVNQLKDLFEIQAVPYELVLDYSYWGAEYILKQILPSGVEVPSSFETVLSHLFYTGHIAHLNITDELLPYKDVIAKVIYDKNYPRIKTVVNKIGTIENEFRVPRFEVLAGDGNMITEVKQHGAIFKLDYGLVYWNSRLEHEHLRLVSKFRAGEVICDVFAGVGPFAIPAAEKGCFVYANDLNPDSIRYLKLNAEANKVADLIRAHNSDARCFISSLMAAPSTEDSLDSESAIQTTSGEGEAHKIPAGRRLDEGKWTDVADTGFTDQSRWNGDAHSNSMKRSSESLSRGHFVGDLRLPEKKKRGVKRAEFSHSFDAKPWEHMDHVIMNLPASALQFLGNF</sequence>
<dbReference type="Proteomes" id="UP000015453">
    <property type="component" value="Unassembled WGS sequence"/>
</dbReference>
<accession>S8E547</accession>
<dbReference type="GO" id="GO:0005737">
    <property type="term" value="C:cytoplasm"/>
    <property type="evidence" value="ECO:0007669"/>
    <property type="project" value="TreeGrafter"/>
</dbReference>
<evidence type="ECO:0000256" key="5">
    <source>
        <dbReference type="ARBA" id="ARBA00022691"/>
    </source>
</evidence>
<name>S8E547_9LAMI</name>
<dbReference type="GO" id="GO:0002939">
    <property type="term" value="P:tRNA N1-guanine methylation"/>
    <property type="evidence" value="ECO:0007669"/>
    <property type="project" value="TreeGrafter"/>
</dbReference>
<dbReference type="AlphaFoldDB" id="S8E547"/>
<evidence type="ECO:0000256" key="3">
    <source>
        <dbReference type="ARBA" id="ARBA00022603"/>
    </source>
</evidence>
<gene>
    <name evidence="10" type="ORF">M569_03872</name>
</gene>
<evidence type="ECO:0000256" key="4">
    <source>
        <dbReference type="ARBA" id="ARBA00022679"/>
    </source>
</evidence>
<reference evidence="10 11" key="1">
    <citation type="journal article" date="2013" name="BMC Genomics">
        <title>The miniature genome of a carnivorous plant Genlisea aurea contains a low number of genes and short non-coding sequences.</title>
        <authorList>
            <person name="Leushkin E.V."/>
            <person name="Sutormin R.A."/>
            <person name="Nabieva E.R."/>
            <person name="Penin A.A."/>
            <person name="Kondrashov A.S."/>
            <person name="Logacheva M.D."/>
        </authorList>
    </citation>
    <scope>NUCLEOTIDE SEQUENCE [LARGE SCALE GENOMIC DNA]</scope>
</reference>
<dbReference type="HAMAP" id="MF_03152">
    <property type="entry name" value="TRM5"/>
    <property type="match status" value="1"/>
</dbReference>
<dbReference type="InterPro" id="IPR030382">
    <property type="entry name" value="MeTrfase_TRM5/TYW2"/>
</dbReference>
<dbReference type="OrthoDB" id="408788at2759"/>
<dbReference type="Gene3D" id="3.30.300.110">
    <property type="entry name" value="Met-10+ protein-like domains"/>
    <property type="match status" value="1"/>
</dbReference>
<dbReference type="GO" id="GO:0052906">
    <property type="term" value="F:tRNA (guanine(37)-N1)-methyltransferase activity"/>
    <property type="evidence" value="ECO:0007669"/>
    <property type="project" value="InterPro"/>
</dbReference>
<dbReference type="InterPro" id="IPR056743">
    <property type="entry name" value="TRM5-TYW2-like_MTfase"/>
</dbReference>
<keyword evidence="5" id="KW-0949">S-adenosyl-L-methionine</keyword>
<dbReference type="SUPFAM" id="SSF53335">
    <property type="entry name" value="S-adenosyl-L-methionine-dependent methyltransferases"/>
    <property type="match status" value="1"/>
</dbReference>
<evidence type="ECO:0000259" key="9">
    <source>
        <dbReference type="PROSITE" id="PS51684"/>
    </source>
</evidence>
<keyword evidence="2" id="KW-0963">Cytoplasm</keyword>